<comment type="caution">
    <text evidence="7">The sequence shown here is derived from an EMBL/GenBank/DDBJ whole genome shotgun (WGS) entry which is preliminary data.</text>
</comment>
<comment type="function">
    <text evidence="6">Part of an energy-coupled inorganic carbon pump.</text>
</comment>
<dbReference type="PANTHER" id="PTHR38344:SF1">
    <property type="entry name" value="INORGANIC CARBON TRANSPORTER SUBUNIT DABA-RELATED"/>
    <property type="match status" value="1"/>
</dbReference>
<evidence type="ECO:0000256" key="5">
    <source>
        <dbReference type="ARBA" id="ARBA00023136"/>
    </source>
</evidence>
<evidence type="ECO:0000313" key="7">
    <source>
        <dbReference type="EMBL" id="MBA2115317.1"/>
    </source>
</evidence>
<feature type="binding site" evidence="6">
    <location>
        <position position="692"/>
    </location>
    <ligand>
        <name>Zn(2+)</name>
        <dbReference type="ChEBI" id="CHEBI:29105"/>
    </ligand>
</feature>
<evidence type="ECO:0000256" key="2">
    <source>
        <dbReference type="ARBA" id="ARBA00022475"/>
    </source>
</evidence>
<dbReference type="HAMAP" id="MF_01871">
    <property type="entry name" value="DabA"/>
    <property type="match status" value="1"/>
</dbReference>
<evidence type="ECO:0000256" key="3">
    <source>
        <dbReference type="ARBA" id="ARBA00022723"/>
    </source>
</evidence>
<gene>
    <name evidence="6" type="primary">dabA</name>
    <name evidence="7" type="ORF">HOV93_24910</name>
</gene>
<keyword evidence="8" id="KW-1185">Reference proteome</keyword>
<name>A0A7V8V5G3_9BACT</name>
<dbReference type="Pfam" id="PF10070">
    <property type="entry name" value="DabA"/>
    <property type="match status" value="1"/>
</dbReference>
<organism evidence="7 8">
    <name type="scientific">Bremerella alba</name>
    <dbReference type="NCBI Taxonomy" id="980252"/>
    <lineage>
        <taxon>Bacteria</taxon>
        <taxon>Pseudomonadati</taxon>
        <taxon>Planctomycetota</taxon>
        <taxon>Planctomycetia</taxon>
        <taxon>Pirellulales</taxon>
        <taxon>Pirellulaceae</taxon>
        <taxon>Bremerella</taxon>
    </lineage>
</organism>
<comment type="similarity">
    <text evidence="6">Belongs to the inorganic carbon transporter (TC 9.A.2) DabA family.</text>
</comment>
<feature type="binding site" evidence="6">
    <location>
        <position position="505"/>
    </location>
    <ligand>
        <name>Zn(2+)</name>
        <dbReference type="ChEBI" id="CHEBI:29105"/>
    </ligand>
</feature>
<feature type="binding site" evidence="6">
    <location>
        <position position="707"/>
    </location>
    <ligand>
        <name>Zn(2+)</name>
        <dbReference type="ChEBI" id="CHEBI:29105"/>
    </ligand>
</feature>
<accession>A0A7V8V5G3</accession>
<evidence type="ECO:0000256" key="6">
    <source>
        <dbReference type="HAMAP-Rule" id="MF_01871"/>
    </source>
</evidence>
<comment type="subunit">
    <text evidence="6">Forms a complex with DabB.</text>
</comment>
<dbReference type="PANTHER" id="PTHR38344">
    <property type="entry name" value="UPF0753 PROTEIN AQ_863"/>
    <property type="match status" value="1"/>
</dbReference>
<feature type="binding site" evidence="6">
    <location>
        <position position="503"/>
    </location>
    <ligand>
        <name>Zn(2+)</name>
        <dbReference type="ChEBI" id="CHEBI:29105"/>
    </ligand>
</feature>
<evidence type="ECO:0000256" key="1">
    <source>
        <dbReference type="ARBA" id="ARBA00022448"/>
    </source>
</evidence>
<reference evidence="7 8" key="1">
    <citation type="submission" date="2020-05" db="EMBL/GenBank/DDBJ databases">
        <title>Bremerella alba sp. nov., a novel planctomycete isolated from the surface of the macroalga Fucus spiralis.</title>
        <authorList>
            <person name="Godinho O."/>
            <person name="Botelho R."/>
            <person name="Albuquerque L."/>
            <person name="Wiegand S."/>
            <person name="Da Costa M.S."/>
            <person name="Lobo-Da-Cunha A."/>
            <person name="Jogler C."/>
            <person name="Lage O.M."/>
        </authorList>
    </citation>
    <scope>NUCLEOTIDE SEQUENCE [LARGE SCALE GENOMIC DNA]</scope>
    <source>
        <strain evidence="7 8">FF15</strain>
    </source>
</reference>
<dbReference type="AlphaFoldDB" id="A0A7V8V5G3"/>
<evidence type="ECO:0000313" key="8">
    <source>
        <dbReference type="Proteomes" id="UP000551616"/>
    </source>
</evidence>
<proteinExistence type="inferred from homology"/>
<keyword evidence="3 6" id="KW-0479">Metal-binding</keyword>
<comment type="cofactor">
    <cofactor evidence="6">
        <name>Zn(2+)</name>
        <dbReference type="ChEBI" id="CHEBI:29105"/>
    </cofactor>
</comment>
<protein>
    <recommendedName>
        <fullName evidence="6">Probable inorganic carbon transporter subunit DabA</fullName>
    </recommendedName>
</protein>
<keyword evidence="2 6" id="KW-1003">Cell membrane</keyword>
<keyword evidence="5 6" id="KW-0472">Membrane</keyword>
<evidence type="ECO:0000256" key="4">
    <source>
        <dbReference type="ARBA" id="ARBA00022833"/>
    </source>
</evidence>
<dbReference type="EMBL" id="JABRWO010000006">
    <property type="protein sequence ID" value="MBA2115317.1"/>
    <property type="molecule type" value="Genomic_DNA"/>
</dbReference>
<dbReference type="InterPro" id="IPR018752">
    <property type="entry name" value="DabA"/>
</dbReference>
<keyword evidence="4 6" id="KW-0862">Zinc</keyword>
<dbReference type="RefSeq" id="WP_207396749.1">
    <property type="nucleotide sequence ID" value="NZ_JABRWO010000006.1"/>
</dbReference>
<keyword evidence="1 6" id="KW-0813">Transport</keyword>
<dbReference type="Proteomes" id="UP000551616">
    <property type="component" value="Unassembled WGS sequence"/>
</dbReference>
<dbReference type="GO" id="GO:0005886">
    <property type="term" value="C:plasma membrane"/>
    <property type="evidence" value="ECO:0007669"/>
    <property type="project" value="UniProtKB-SubCell"/>
</dbReference>
<dbReference type="GO" id="GO:0008270">
    <property type="term" value="F:zinc ion binding"/>
    <property type="evidence" value="ECO:0007669"/>
    <property type="project" value="UniProtKB-UniRule"/>
</dbReference>
<sequence length="1028" mass="116884">MERTIESTTKTVDDHSGYSGIRSLVEHAAHLLPSQGPIEVFVHHNTLHAFEDLDFHEAVKAGSVRYGAHPYLPEQEYRQLFQDGRITTEDIQAVLKEDLGEHDYERINGLGTRGEIRFAILCHPVPVGADAELQWVLKETDVLDRFRAEVPINLRNHIIAGTRQWLHHEEHSESQPNKILTHLMAKFGENLTLWEDSRWETFSLHLLWQICRDAVQSTPPPFALHNYVRPRDLLLKALGYDIDGEEQDLLIRFCAAYIDQGYSDWELPNREKGFYEAFLILYSQKHCFADQWLQELSVELRRLQSSGVTPEASIEESLGEMGILDDEREEFVIQTLLSLRGWAGMIWQLESGVGPMVHSIPQDSLLGLFAIKLLLERFAIINVGRELTGVRRSVSEVLQLARTKSSLPRSMSVEGRSFLLFQVAQKLGWQPRQLRTLTKDQWRELHDEVDGFTSIERRRIYHEAFERKYRREALDAFVNHTQALNKLDAEPKHHRPDFQVLTCIDDREESFRRHLEEVHPACETFGAAGFFAVAIYYRGAADSFYNPLCPNVITPSHYVREDVGYTFEGMHRERAELRRRLGLASHAFHTRSRTFLGGIFAGIVGSLATAPLVTGVLFPHLTARIRNRLGRFVQPPPVTTLQLERYEEDPGPENGHVGFTCDEMADVVVRLLQDIGVTKPEAFSRLFIVCGHGSSSLNNPHESAYCCGACAGKRGGPNARAFARMANDWRVRTKVQEMGISIPDNTVFVGAYHNTCDDSVIFFDLDTMPSSHRRDFEVAREAIEAARGRNAHERCRRFISAPLSISPREAIRHVESRTQDISQARPEYNHATNALCIVGRRDWSRGMFLDRRAFLTSYDPTQDDEEHSILARILAAAIPVCAGINLEYYFSRVDHEVYGSGSKLPHNIVSLLGVMEGSVSDLRTGLYQQMVEIHEPLRILFVIESTPEAMLSILHRNKNIGRLCGGNWIHLAVIDADTSKVQLYRNGQFEPYEVGATDLPQAASSLECYRGSRVNLPFFSIAETESRE</sequence>
<comment type="subcellular location">
    <subcellularLocation>
        <location evidence="6">Cell membrane</location>
        <topology evidence="6">Peripheral membrane protein</topology>
    </subcellularLocation>
</comment>